<sequence>MTCKVFRYNELKTQYWEADNVYRNTTTRDQSFASGAETVGFSSAAGSQMVVDSKSRLVSGSGRERGSPNTSLLVLPDRRNRSKHVAQMCSLTNAASILTATSTTGRSVAESILFVGASTTTAGASGTKR</sequence>
<accession>A0A8H2W2A7</accession>
<evidence type="ECO:0000313" key="3">
    <source>
        <dbReference type="Proteomes" id="UP000624404"/>
    </source>
</evidence>
<protein>
    <submittedName>
        <fullName evidence="2">0d632abd-f063-4982-8c5d-a751e5170772</fullName>
    </submittedName>
</protein>
<evidence type="ECO:0000313" key="2">
    <source>
        <dbReference type="EMBL" id="CAD6449189.1"/>
    </source>
</evidence>
<feature type="region of interest" description="Disordered" evidence="1">
    <location>
        <begin position="55"/>
        <end position="74"/>
    </location>
</feature>
<comment type="caution">
    <text evidence="2">The sequence shown here is derived from an EMBL/GenBank/DDBJ whole genome shotgun (WGS) entry which is preliminary data.</text>
</comment>
<name>A0A8H2W2A7_9HELO</name>
<reference evidence="2" key="1">
    <citation type="submission" date="2020-10" db="EMBL/GenBank/DDBJ databases">
        <authorList>
            <person name="Kusch S."/>
        </authorList>
    </citation>
    <scope>NUCLEOTIDE SEQUENCE</scope>
    <source>
        <strain evidence="2">SwB9</strain>
    </source>
</reference>
<organism evidence="2 3">
    <name type="scientific">Sclerotinia trifoliorum</name>
    <dbReference type="NCBI Taxonomy" id="28548"/>
    <lineage>
        <taxon>Eukaryota</taxon>
        <taxon>Fungi</taxon>
        <taxon>Dikarya</taxon>
        <taxon>Ascomycota</taxon>
        <taxon>Pezizomycotina</taxon>
        <taxon>Leotiomycetes</taxon>
        <taxon>Helotiales</taxon>
        <taxon>Sclerotiniaceae</taxon>
        <taxon>Sclerotinia</taxon>
    </lineage>
</organism>
<proteinExistence type="predicted"/>
<dbReference type="AlphaFoldDB" id="A0A8H2W2A7"/>
<keyword evidence="3" id="KW-1185">Reference proteome</keyword>
<dbReference type="EMBL" id="CAJHIA010000033">
    <property type="protein sequence ID" value="CAD6449189.1"/>
    <property type="molecule type" value="Genomic_DNA"/>
</dbReference>
<evidence type="ECO:0000256" key="1">
    <source>
        <dbReference type="SAM" id="MobiDB-lite"/>
    </source>
</evidence>
<dbReference type="Proteomes" id="UP000624404">
    <property type="component" value="Unassembled WGS sequence"/>
</dbReference>
<gene>
    <name evidence="2" type="ORF">SCLTRI_LOCUS8983</name>
</gene>